<evidence type="ECO:0000313" key="3">
    <source>
        <dbReference type="Proteomes" id="UP000295438"/>
    </source>
</evidence>
<accession>A0A4R5USK2</accession>
<proteinExistence type="predicted"/>
<evidence type="ECO:0000313" key="2">
    <source>
        <dbReference type="EMBL" id="TDK41991.1"/>
    </source>
</evidence>
<dbReference type="EMBL" id="SMUW01000037">
    <property type="protein sequence ID" value="TDK41991.1"/>
    <property type="molecule type" value="Genomic_DNA"/>
</dbReference>
<feature type="signal peptide" evidence="1">
    <location>
        <begin position="1"/>
        <end position="19"/>
    </location>
</feature>
<reference evidence="2 3" key="1">
    <citation type="submission" date="2019-03" db="EMBL/GenBank/DDBJ databases">
        <title>Algoriphagus aquimaris sp. nov., isolated form marine sediment in Pohang, Korea.</title>
        <authorList>
            <person name="Kim J."/>
            <person name="Yoon S.-H."/>
            <person name="Lee S.-S."/>
        </authorList>
    </citation>
    <scope>NUCLEOTIDE SEQUENCE [LARGE SCALE GENOMIC DNA]</scope>
    <source>
        <strain evidence="2 3">F21</strain>
    </source>
</reference>
<dbReference type="AlphaFoldDB" id="A0A4R5USK2"/>
<gene>
    <name evidence="2" type="ORF">E1898_18620</name>
</gene>
<comment type="caution">
    <text evidence="2">The sequence shown here is derived from an EMBL/GenBank/DDBJ whole genome shotgun (WGS) entry which is preliminary data.</text>
</comment>
<dbReference type="Proteomes" id="UP000295438">
    <property type="component" value="Unassembled WGS sequence"/>
</dbReference>
<dbReference type="InterPro" id="IPR019619">
    <property type="entry name" value="DUF2490"/>
</dbReference>
<feature type="chain" id="PRO_5020804162" evidence="1">
    <location>
        <begin position="20"/>
        <end position="227"/>
    </location>
</feature>
<keyword evidence="1" id="KW-0732">Signal</keyword>
<evidence type="ECO:0000256" key="1">
    <source>
        <dbReference type="SAM" id="SignalP"/>
    </source>
</evidence>
<keyword evidence="3" id="KW-1185">Reference proteome</keyword>
<organism evidence="2 3">
    <name type="scientific">Algoriphagus formosus</name>
    <dbReference type="NCBI Taxonomy" id="2007308"/>
    <lineage>
        <taxon>Bacteria</taxon>
        <taxon>Pseudomonadati</taxon>
        <taxon>Bacteroidota</taxon>
        <taxon>Cytophagia</taxon>
        <taxon>Cytophagales</taxon>
        <taxon>Cyclobacteriaceae</taxon>
        <taxon>Algoriphagus</taxon>
    </lineage>
</organism>
<dbReference type="Pfam" id="PF10677">
    <property type="entry name" value="DUF2490"/>
    <property type="match status" value="1"/>
</dbReference>
<sequence>MRKLLLMSLMLGFVNLSKAQEHVFFTGFFPEFAATKSLKNGQKLNFKVENQEIIFRNLDEESERWQFRHYRTDLMSFYSWSLSPVSSVAGGIFYRFQDGANAFRVVQQFAFLDRNRTFRIAHRFRTDQTFTDGEATEFRLRYRLAVDIPLQGEDLDPGEYYLVLSNEPIFSLQGGDFDIENRLVTTIGKLISKQQKLEYSIDYRTDGFFRDGFRTRLWAKIGYFVNF</sequence>
<name>A0A4R5USK2_9BACT</name>
<dbReference type="RefSeq" id="WP_133392020.1">
    <property type="nucleotide sequence ID" value="NZ_SMUW01000037.1"/>
</dbReference>
<protein>
    <submittedName>
        <fullName evidence="2">DUF2490 domain-containing protein</fullName>
    </submittedName>
</protein>